<feature type="compositionally biased region" description="Basic and acidic residues" evidence="1">
    <location>
        <begin position="202"/>
        <end position="213"/>
    </location>
</feature>
<evidence type="ECO:0000313" key="2">
    <source>
        <dbReference type="EMBL" id="CAC5365530.1"/>
    </source>
</evidence>
<proteinExistence type="predicted"/>
<dbReference type="Proteomes" id="UP000507470">
    <property type="component" value="Unassembled WGS sequence"/>
</dbReference>
<evidence type="ECO:0000256" key="1">
    <source>
        <dbReference type="SAM" id="MobiDB-lite"/>
    </source>
</evidence>
<evidence type="ECO:0000313" key="3">
    <source>
        <dbReference type="Proteomes" id="UP000507470"/>
    </source>
</evidence>
<organism evidence="2 3">
    <name type="scientific">Mytilus coruscus</name>
    <name type="common">Sea mussel</name>
    <dbReference type="NCBI Taxonomy" id="42192"/>
    <lineage>
        <taxon>Eukaryota</taxon>
        <taxon>Metazoa</taxon>
        <taxon>Spiralia</taxon>
        <taxon>Lophotrochozoa</taxon>
        <taxon>Mollusca</taxon>
        <taxon>Bivalvia</taxon>
        <taxon>Autobranchia</taxon>
        <taxon>Pteriomorphia</taxon>
        <taxon>Mytilida</taxon>
        <taxon>Mytiloidea</taxon>
        <taxon>Mytilidae</taxon>
        <taxon>Mytilinae</taxon>
        <taxon>Mytilus</taxon>
    </lineage>
</organism>
<protein>
    <submittedName>
        <fullName evidence="2">Uncharacterized protein</fullName>
    </submittedName>
</protein>
<reference evidence="2 3" key="1">
    <citation type="submission" date="2020-06" db="EMBL/GenBank/DDBJ databases">
        <authorList>
            <person name="Li R."/>
            <person name="Bekaert M."/>
        </authorList>
    </citation>
    <scope>NUCLEOTIDE SEQUENCE [LARGE SCALE GENOMIC DNA]</scope>
    <source>
        <strain evidence="3">wild</strain>
    </source>
</reference>
<feature type="region of interest" description="Disordered" evidence="1">
    <location>
        <begin position="196"/>
        <end position="215"/>
    </location>
</feature>
<dbReference type="EMBL" id="CACVKT020001132">
    <property type="protein sequence ID" value="CAC5365530.1"/>
    <property type="molecule type" value="Genomic_DNA"/>
</dbReference>
<dbReference type="AlphaFoldDB" id="A0A6J8AE75"/>
<gene>
    <name evidence="2" type="ORF">MCOR_6181</name>
</gene>
<sequence>MDSGDTAERKLLNCTIYYQKLPQCNDCQHKSDVAFENFDYLHSFDDKNVVMSAVATLKSAFVCCWRRQRPASGQGRTKNIKRVSLEKVLGKENEVKLENLENPEGSDGRRRMVNDYVKDPTIHSKRRDGIDNDAYDYAELRDVPKEAYVQKNSKEDDEDGDGYQVYTGPVSAKTEKRTEDIYVNHKLTTTNYTHNEMSQQKLSDHQTTRKSQETRVSSGKLNYYENVKSEDNYYVNQSKVKTCENYENVNIKKIIWNKWRLLVQTM</sequence>
<accession>A0A6J8AE75</accession>
<keyword evidence="3" id="KW-1185">Reference proteome</keyword>
<dbReference type="OrthoDB" id="10461606at2759"/>
<name>A0A6J8AE75_MYTCO</name>